<dbReference type="Gene3D" id="3.20.20.80">
    <property type="entry name" value="Glycosidases"/>
    <property type="match status" value="1"/>
</dbReference>
<evidence type="ECO:0000313" key="7">
    <source>
        <dbReference type="Proteomes" id="UP000295345"/>
    </source>
</evidence>
<dbReference type="PANTHER" id="PTHR43863">
    <property type="entry name" value="HYDROLASE, PUTATIVE (AFU_ORTHOLOGUE AFUA_1G03140)-RELATED"/>
    <property type="match status" value="1"/>
</dbReference>
<dbReference type="InterPro" id="IPR048395">
    <property type="entry name" value="Glyco_hydro_31_C"/>
</dbReference>
<accession>A0A4R4T6W2</accession>
<dbReference type="GO" id="GO:0004553">
    <property type="term" value="F:hydrolase activity, hydrolyzing O-glycosyl compounds"/>
    <property type="evidence" value="ECO:0007669"/>
    <property type="project" value="InterPro"/>
</dbReference>
<dbReference type="InterPro" id="IPR051816">
    <property type="entry name" value="Glycosyl_Hydrolase_31"/>
</dbReference>
<dbReference type="Pfam" id="PF13802">
    <property type="entry name" value="Gal_mutarotas_2"/>
    <property type="match status" value="1"/>
</dbReference>
<dbReference type="InterPro" id="IPR017853">
    <property type="entry name" value="GH"/>
</dbReference>
<evidence type="ECO:0000259" key="4">
    <source>
        <dbReference type="Pfam" id="PF13802"/>
    </source>
</evidence>
<evidence type="ECO:0000259" key="3">
    <source>
        <dbReference type="Pfam" id="PF01055"/>
    </source>
</evidence>
<evidence type="ECO:0000313" key="6">
    <source>
        <dbReference type="EMBL" id="TDC72687.1"/>
    </source>
</evidence>
<feature type="domain" description="Glycoside hydrolase family 31 TIM barrel" evidence="3">
    <location>
        <begin position="247"/>
        <end position="582"/>
    </location>
</feature>
<sequence>MPSTDQAAAPFREHAGGLEWTGEHETLRVEPWGPDAVRVRAVLGPIRDDIPGALLERPAGRAQITVPDLTGLTVFANGLGSPTDPVPPARLVNGRITAELTVDGHLRFVRTDDGRELLAERRAHFWWPGTRVHTPVGHGYRRLEQHFAAYQDERLYGLGQHQHGRLDRRGTVVDLVQRNTEISIPFLLSDRGYGLLWNSPAVGRVELVDTGTRWVADAARQIDYWITAGDTPADILRSYADATGHAPEMPAWGTGFWQCKLRYRSQEELLAVVREHKRRGLPMSVIVADFFHWTRLGDWRFDPAEWPDPAAMVRELDELGVRLMVSIWPSVNQSSENYQELARRGLFVANEYGTAAHATWVDKGADHRITVSFLDPTNPATRDFVWSRVRENYQELGINLWWLDACEPEMKPAHPANLRYHAGQGQEVANLYPREIARTFHEGMAASGNTDGMAFSRSAWAGSQRYGTAVWSGDIGTDFTALRAQIAAGLSIGLSGIPWWTTDIGGFHGGDPDDPAYREVLVRWFQFGALCPIFRLHGFRLPWLPLGGEMTGGPNEVWSYGEEAYAVMTRYLRLRERIRPYVDEQMRTAAREGLPVMRPLFLEFPDDARSWTVADQFLLGPDLLVAPVTEAGATHREVHLPAGARWTCAWTGTAHQGGTTARLAAPLDRIPLLLRDDARLPIAEG</sequence>
<reference evidence="6 7" key="1">
    <citation type="submission" date="2019-03" db="EMBL/GenBank/DDBJ databases">
        <title>Draft genome sequences of novel Actinobacteria.</title>
        <authorList>
            <person name="Sahin N."/>
            <person name="Ay H."/>
            <person name="Saygin H."/>
        </authorList>
    </citation>
    <scope>NUCLEOTIDE SEQUENCE [LARGE SCALE GENOMIC DNA]</scope>
    <source>
        <strain evidence="6 7">DSM 41900</strain>
    </source>
</reference>
<proteinExistence type="inferred from homology"/>
<evidence type="ECO:0000259" key="5">
    <source>
        <dbReference type="Pfam" id="PF21365"/>
    </source>
</evidence>
<keyword evidence="2 6" id="KW-0378">Hydrolase</keyword>
<dbReference type="SUPFAM" id="SSF74650">
    <property type="entry name" value="Galactose mutarotase-like"/>
    <property type="match status" value="1"/>
</dbReference>
<dbReference type="SUPFAM" id="SSF51445">
    <property type="entry name" value="(Trans)glycosidases"/>
    <property type="match status" value="1"/>
</dbReference>
<dbReference type="Gene3D" id="2.60.40.1180">
    <property type="entry name" value="Golgi alpha-mannosidase II"/>
    <property type="match status" value="1"/>
</dbReference>
<organism evidence="6 7">
    <name type="scientific">Streptomyces hainanensis</name>
    <dbReference type="NCBI Taxonomy" id="402648"/>
    <lineage>
        <taxon>Bacteria</taxon>
        <taxon>Bacillati</taxon>
        <taxon>Actinomycetota</taxon>
        <taxon>Actinomycetes</taxon>
        <taxon>Kitasatosporales</taxon>
        <taxon>Streptomycetaceae</taxon>
        <taxon>Streptomyces</taxon>
    </lineage>
</organism>
<dbReference type="AlphaFoldDB" id="A0A4R4T6W2"/>
<dbReference type="GO" id="GO:0030246">
    <property type="term" value="F:carbohydrate binding"/>
    <property type="evidence" value="ECO:0007669"/>
    <property type="project" value="InterPro"/>
</dbReference>
<gene>
    <name evidence="6" type="ORF">E1283_21065</name>
</gene>
<dbReference type="Gene3D" id="2.60.40.1760">
    <property type="entry name" value="glycosyl hydrolase (family 31)"/>
    <property type="match status" value="1"/>
</dbReference>
<dbReference type="OrthoDB" id="176168at2"/>
<keyword evidence="7" id="KW-1185">Reference proteome</keyword>
<name>A0A4R4T6W2_9ACTN</name>
<dbReference type="GO" id="GO:0005975">
    <property type="term" value="P:carbohydrate metabolic process"/>
    <property type="evidence" value="ECO:0007669"/>
    <property type="project" value="InterPro"/>
</dbReference>
<evidence type="ECO:0000256" key="1">
    <source>
        <dbReference type="ARBA" id="ARBA00007806"/>
    </source>
</evidence>
<dbReference type="Pfam" id="PF21365">
    <property type="entry name" value="Glyco_hydro_31_3rd"/>
    <property type="match status" value="1"/>
</dbReference>
<dbReference type="InterPro" id="IPR000322">
    <property type="entry name" value="Glyco_hydro_31_TIM"/>
</dbReference>
<dbReference type="SUPFAM" id="SSF51011">
    <property type="entry name" value="Glycosyl hydrolase domain"/>
    <property type="match status" value="1"/>
</dbReference>
<dbReference type="InterPro" id="IPR013780">
    <property type="entry name" value="Glyco_hydro_b"/>
</dbReference>
<dbReference type="InterPro" id="IPR025887">
    <property type="entry name" value="Glyco_hydro_31_N_dom"/>
</dbReference>
<evidence type="ECO:0000256" key="2">
    <source>
        <dbReference type="RuleBase" id="RU361185"/>
    </source>
</evidence>
<dbReference type="CDD" id="cd14752">
    <property type="entry name" value="GH31_N"/>
    <property type="match status" value="1"/>
</dbReference>
<feature type="domain" description="Glycosyl hydrolase family 31 C-terminal" evidence="5">
    <location>
        <begin position="593"/>
        <end position="677"/>
    </location>
</feature>
<dbReference type="Pfam" id="PF01055">
    <property type="entry name" value="Glyco_hydro_31_2nd"/>
    <property type="match status" value="1"/>
</dbReference>
<dbReference type="EMBL" id="SMKI01000234">
    <property type="protein sequence ID" value="TDC72687.1"/>
    <property type="molecule type" value="Genomic_DNA"/>
</dbReference>
<keyword evidence="2" id="KW-0326">Glycosidase</keyword>
<dbReference type="InterPro" id="IPR011013">
    <property type="entry name" value="Gal_mutarotase_sf_dom"/>
</dbReference>
<dbReference type="RefSeq" id="WP_132819669.1">
    <property type="nucleotide sequence ID" value="NZ_SMKI01000234.1"/>
</dbReference>
<protein>
    <submittedName>
        <fullName evidence="6">Glycoside hydrolase family 31 protein</fullName>
    </submittedName>
</protein>
<feature type="domain" description="Glycoside hydrolase family 31 N-terminal" evidence="4">
    <location>
        <begin position="109"/>
        <end position="202"/>
    </location>
</feature>
<comment type="caution">
    <text evidence="6">The sequence shown here is derived from an EMBL/GenBank/DDBJ whole genome shotgun (WGS) entry which is preliminary data.</text>
</comment>
<dbReference type="CDD" id="cd06591">
    <property type="entry name" value="GH31_xylosidase_XylS"/>
    <property type="match status" value="1"/>
</dbReference>
<comment type="similarity">
    <text evidence="1 2">Belongs to the glycosyl hydrolase 31 family.</text>
</comment>
<dbReference type="PANTHER" id="PTHR43863:SF2">
    <property type="entry name" value="MALTASE-GLUCOAMYLASE"/>
    <property type="match status" value="1"/>
</dbReference>
<dbReference type="Proteomes" id="UP000295345">
    <property type="component" value="Unassembled WGS sequence"/>
</dbReference>